<evidence type="ECO:0000313" key="2">
    <source>
        <dbReference type="WBParaSite" id="ACAC_0000591701-mRNA-1"/>
    </source>
</evidence>
<reference evidence="1" key="1">
    <citation type="submission" date="2012-09" db="EMBL/GenBank/DDBJ databases">
        <authorList>
            <person name="Martin A.A."/>
        </authorList>
    </citation>
    <scope>NUCLEOTIDE SEQUENCE</scope>
</reference>
<dbReference type="STRING" id="6313.A0A0K0D772"/>
<protein>
    <submittedName>
        <fullName evidence="2">Cyclic nucleotide-binding domain-containing protein</fullName>
    </submittedName>
</protein>
<evidence type="ECO:0000313" key="1">
    <source>
        <dbReference type="Proteomes" id="UP000035642"/>
    </source>
</evidence>
<proteinExistence type="predicted"/>
<sequence length="152" mass="17578">LNIIFLNKLRTFIQVELSHLPDMYEPKAVVPRTAKLYTKQEYSEKFILILEGRAMVTIGQAEMTFEAGPWHAFGTEMLEHLVARNEVDPRLQRLGFVPDYSVVVRDDCTFLEITAHDWVAAYRSTLMSRGETRYSLLISTNFLLEFFVDVGK</sequence>
<dbReference type="AlphaFoldDB" id="A0A0K0D772"/>
<reference evidence="2" key="2">
    <citation type="submission" date="2017-02" db="UniProtKB">
        <authorList>
            <consortium name="WormBaseParasite"/>
        </authorList>
    </citation>
    <scope>IDENTIFICATION</scope>
</reference>
<organism evidence="1 2">
    <name type="scientific">Angiostrongylus cantonensis</name>
    <name type="common">Rat lungworm</name>
    <dbReference type="NCBI Taxonomy" id="6313"/>
    <lineage>
        <taxon>Eukaryota</taxon>
        <taxon>Metazoa</taxon>
        <taxon>Ecdysozoa</taxon>
        <taxon>Nematoda</taxon>
        <taxon>Chromadorea</taxon>
        <taxon>Rhabditida</taxon>
        <taxon>Rhabditina</taxon>
        <taxon>Rhabditomorpha</taxon>
        <taxon>Strongyloidea</taxon>
        <taxon>Metastrongylidae</taxon>
        <taxon>Angiostrongylus</taxon>
    </lineage>
</organism>
<dbReference type="WBParaSite" id="ACAC_0000591701-mRNA-1">
    <property type="protein sequence ID" value="ACAC_0000591701-mRNA-1"/>
    <property type="gene ID" value="ACAC_0000591701"/>
</dbReference>
<name>A0A0K0D772_ANGCA</name>
<dbReference type="Proteomes" id="UP000035642">
    <property type="component" value="Unassembled WGS sequence"/>
</dbReference>
<accession>A0A0K0D772</accession>
<dbReference type="Pfam" id="PF25562">
    <property type="entry name" value="CNBH_CNNM2_C"/>
    <property type="match status" value="1"/>
</dbReference>
<keyword evidence="1" id="KW-1185">Reference proteome</keyword>